<evidence type="ECO:0000256" key="8">
    <source>
        <dbReference type="ARBA" id="ARBA00022837"/>
    </source>
</evidence>
<dbReference type="FunFam" id="1.10.287.70:FF:000009">
    <property type="entry name" value="Voltage-dependent L-type calcium channel subunit alpha"/>
    <property type="match status" value="1"/>
</dbReference>
<evidence type="ECO:0000259" key="17">
    <source>
        <dbReference type="SMART" id="SM01062"/>
    </source>
</evidence>
<keyword evidence="8 14" id="KW-0106">Calcium</keyword>
<dbReference type="AlphaFoldDB" id="A0A673G9I7"/>
<evidence type="ECO:0000256" key="2">
    <source>
        <dbReference type="ARBA" id="ARBA00022448"/>
    </source>
</evidence>
<name>A0A673G9I7_9TELE</name>
<evidence type="ECO:0000256" key="6">
    <source>
        <dbReference type="ARBA" id="ARBA00022723"/>
    </source>
</evidence>
<dbReference type="Pfam" id="PF00520">
    <property type="entry name" value="Ion_trans"/>
    <property type="match status" value="1"/>
</dbReference>
<keyword evidence="13" id="KW-0407">Ion channel</keyword>
<evidence type="ECO:0000256" key="4">
    <source>
        <dbReference type="ARBA" id="ARBA00022673"/>
    </source>
</evidence>
<dbReference type="GO" id="GO:0046872">
    <property type="term" value="F:metal ion binding"/>
    <property type="evidence" value="ECO:0007669"/>
    <property type="project" value="UniProtKB-KW"/>
</dbReference>
<feature type="domain" description="Voltage-dependent calcium channel alpha-1 subunit IQ" evidence="17">
    <location>
        <begin position="296"/>
        <end position="330"/>
    </location>
</feature>
<dbReference type="GO" id="GO:0098703">
    <property type="term" value="P:calcium ion import across plasma membrane"/>
    <property type="evidence" value="ECO:0007669"/>
    <property type="project" value="TreeGrafter"/>
</dbReference>
<proteinExistence type="inferred from homology"/>
<keyword evidence="5 16" id="KW-0812">Transmembrane</keyword>
<dbReference type="Proteomes" id="UP000472270">
    <property type="component" value="Unassembled WGS sequence"/>
</dbReference>
<keyword evidence="11" id="KW-0406">Ion transport</keyword>
<comment type="subcellular location">
    <subcellularLocation>
        <location evidence="1 14">Membrane</location>
        <topology evidence="1 14">Multi-pass membrane protein</topology>
    </subcellularLocation>
</comment>
<evidence type="ECO:0000256" key="9">
    <source>
        <dbReference type="ARBA" id="ARBA00022882"/>
    </source>
</evidence>
<keyword evidence="4 14" id="KW-0107">Calcium channel</keyword>
<keyword evidence="19" id="KW-1185">Reference proteome</keyword>
<evidence type="ECO:0000256" key="3">
    <source>
        <dbReference type="ARBA" id="ARBA00022568"/>
    </source>
</evidence>
<comment type="similarity">
    <text evidence="14">Belongs to the calcium channel alpha-1 subunit (TC 1.A.1.11) family.</text>
</comment>
<dbReference type="GO" id="GO:0008331">
    <property type="term" value="F:high voltage-gated calcium channel activity"/>
    <property type="evidence" value="ECO:0007669"/>
    <property type="project" value="TreeGrafter"/>
</dbReference>
<evidence type="ECO:0000313" key="18">
    <source>
        <dbReference type="Ensembl" id="ENSSRHP00000009130.1"/>
    </source>
</evidence>
<dbReference type="FunFam" id="1.10.238.10:FF:000063">
    <property type="entry name" value="Voltage-dependent N-type calcium channel subunit alpha"/>
    <property type="match status" value="1"/>
</dbReference>
<keyword evidence="10 16" id="KW-1133">Transmembrane helix</keyword>
<sequence>AFVNTEDSARISITFFRLFRVMRLVKLLSRGEGIRTLLWTFIKSFQALPYVALLIAMLFFIYAVIGMQVFGKIAMVDGTSINRNNNFQTFPQAVLLLFRCATGEAWQLIMLACLPGKQCDSESDYNPGEEKTCGSNFAILYFISFYMLCAFLIINLFVAVIVDNFDYLTRDWSILGPHHLDEFKRIWSEYDPEAKGRIKHLDVVTLLRRIQPPLGFGKLCPHRVACKRLVAMNMPLNSDGTVMFNATLFALVRTALKIKTEGNMEQANEELRAVIKKIWKRTSMKLLDQVVPPAGDDDVTVGKFYATFLIQDYFRKFRKRKEQGLVGCQPYLNSTTALQAGLRTLHDIGPEIRRAISCDLHDEGLVDVNLHEEEEIYGVKTPTGQESSRTRLSPTHSIRSWVTPPATPPPYTPLIQITPSASSTPGLVHRGFWNSQQASDWSTSSPSPSFLKVPPRLCGHHLQQRSSAQSLVEAVMISGGLGKYAKDPKFVTVTKHEIADACEMTIDEMESAASNLLNVRLGRGPEADEAGLCQNNLRDYSDEETDTSNKREEDLADEMIYVSVL</sequence>
<protein>
    <submittedName>
        <fullName evidence="18">Voltage-dependent L-type calcium channel subunit alpha-1D-like</fullName>
    </submittedName>
</protein>
<keyword evidence="2" id="KW-0813">Transport</keyword>
<reference evidence="18" key="2">
    <citation type="submission" date="2025-09" db="UniProtKB">
        <authorList>
            <consortium name="Ensembl"/>
        </authorList>
    </citation>
    <scope>IDENTIFICATION</scope>
</reference>
<dbReference type="InterPro" id="IPR031688">
    <property type="entry name" value="CAC1F_C"/>
</dbReference>
<evidence type="ECO:0000256" key="5">
    <source>
        <dbReference type="ARBA" id="ARBA00022692"/>
    </source>
</evidence>
<evidence type="ECO:0000256" key="11">
    <source>
        <dbReference type="ARBA" id="ARBA00023065"/>
    </source>
</evidence>
<dbReference type="InterPro" id="IPR002077">
    <property type="entry name" value="VDCCAlpha1"/>
</dbReference>
<keyword evidence="3 14" id="KW-0109">Calcium transport</keyword>
<dbReference type="InterPro" id="IPR014873">
    <property type="entry name" value="VDCC_a1su_IQ"/>
</dbReference>
<dbReference type="Ensembl" id="ENSSRHT00000009415.1">
    <property type="protein sequence ID" value="ENSSRHP00000009130.1"/>
    <property type="gene ID" value="ENSSRHG00000005268.1"/>
</dbReference>
<dbReference type="SMART" id="SM01062">
    <property type="entry name" value="Ca_chan_IQ"/>
    <property type="match status" value="1"/>
</dbReference>
<keyword evidence="6" id="KW-0479">Metal-binding</keyword>
<feature type="transmembrane region" description="Helical" evidence="16">
    <location>
        <begin position="47"/>
        <end position="65"/>
    </location>
</feature>
<dbReference type="PANTHER" id="PTHR45628">
    <property type="entry name" value="VOLTAGE-DEPENDENT CALCIUM CHANNEL TYPE A SUBUNIT ALPHA-1"/>
    <property type="match status" value="1"/>
</dbReference>
<keyword evidence="9 14" id="KW-0851">Voltage-gated channel</keyword>
<keyword evidence="7" id="KW-0677">Repeat</keyword>
<evidence type="ECO:0000256" key="10">
    <source>
        <dbReference type="ARBA" id="ARBA00022989"/>
    </source>
</evidence>
<dbReference type="PRINTS" id="PR00167">
    <property type="entry name" value="CACHANNEL"/>
</dbReference>
<keyword evidence="12 16" id="KW-0472">Membrane</keyword>
<dbReference type="Pfam" id="PF08763">
    <property type="entry name" value="Ca_chan_IQ"/>
    <property type="match status" value="1"/>
</dbReference>
<dbReference type="InterPro" id="IPR031649">
    <property type="entry name" value="GPHH_dom"/>
</dbReference>
<evidence type="ECO:0000313" key="19">
    <source>
        <dbReference type="Proteomes" id="UP000472270"/>
    </source>
</evidence>
<evidence type="ECO:0000256" key="7">
    <source>
        <dbReference type="ARBA" id="ARBA00022737"/>
    </source>
</evidence>
<evidence type="ECO:0000256" key="15">
    <source>
        <dbReference type="SAM" id="MobiDB-lite"/>
    </source>
</evidence>
<evidence type="ECO:0000256" key="14">
    <source>
        <dbReference type="RuleBase" id="RU003808"/>
    </source>
</evidence>
<feature type="region of interest" description="Disordered" evidence="15">
    <location>
        <begin position="380"/>
        <end position="405"/>
    </location>
</feature>
<feature type="transmembrane region" description="Helical" evidence="16">
    <location>
        <begin position="139"/>
        <end position="162"/>
    </location>
</feature>
<dbReference type="InterPro" id="IPR005821">
    <property type="entry name" value="Ion_trans_dom"/>
</dbReference>
<evidence type="ECO:0000256" key="13">
    <source>
        <dbReference type="ARBA" id="ARBA00023303"/>
    </source>
</evidence>
<dbReference type="SUPFAM" id="SSF81324">
    <property type="entry name" value="Voltage-gated potassium channels"/>
    <property type="match status" value="1"/>
</dbReference>
<evidence type="ECO:0000256" key="1">
    <source>
        <dbReference type="ARBA" id="ARBA00004141"/>
    </source>
</evidence>
<accession>A0A673G9I7</accession>
<dbReference type="InterPro" id="IPR050599">
    <property type="entry name" value="VDCC_alpha-1_subunit"/>
</dbReference>
<evidence type="ECO:0000256" key="12">
    <source>
        <dbReference type="ARBA" id="ARBA00023136"/>
    </source>
</evidence>
<dbReference type="Gene3D" id="1.10.287.70">
    <property type="match status" value="1"/>
</dbReference>
<dbReference type="GO" id="GO:0005891">
    <property type="term" value="C:voltage-gated calcium channel complex"/>
    <property type="evidence" value="ECO:0007669"/>
    <property type="project" value="InterPro"/>
</dbReference>
<dbReference type="Pfam" id="PF16905">
    <property type="entry name" value="GPHH"/>
    <property type="match status" value="1"/>
</dbReference>
<gene>
    <name evidence="18" type="primary">LOC107730640</name>
</gene>
<feature type="compositionally biased region" description="Polar residues" evidence="15">
    <location>
        <begin position="382"/>
        <end position="400"/>
    </location>
</feature>
<dbReference type="Gene3D" id="6.10.250.2180">
    <property type="match status" value="1"/>
</dbReference>
<dbReference type="PANTHER" id="PTHR45628:SF11">
    <property type="entry name" value="VOLTAGE-DEPENDENT L-TYPE CALCIUM CHANNEL SUBUNIT ALPHA-1D"/>
    <property type="match status" value="1"/>
</dbReference>
<dbReference type="Pfam" id="PF16885">
    <property type="entry name" value="CAC1F_C"/>
    <property type="match status" value="1"/>
</dbReference>
<reference evidence="18" key="1">
    <citation type="submission" date="2025-08" db="UniProtKB">
        <authorList>
            <consortium name="Ensembl"/>
        </authorList>
    </citation>
    <scope>IDENTIFICATION</scope>
</reference>
<organism evidence="18 19">
    <name type="scientific">Sinocyclocheilus rhinocerous</name>
    <dbReference type="NCBI Taxonomy" id="307959"/>
    <lineage>
        <taxon>Eukaryota</taxon>
        <taxon>Metazoa</taxon>
        <taxon>Chordata</taxon>
        <taxon>Craniata</taxon>
        <taxon>Vertebrata</taxon>
        <taxon>Euteleostomi</taxon>
        <taxon>Actinopterygii</taxon>
        <taxon>Neopterygii</taxon>
        <taxon>Teleostei</taxon>
        <taxon>Ostariophysi</taxon>
        <taxon>Cypriniformes</taxon>
        <taxon>Cyprinidae</taxon>
        <taxon>Cyprininae</taxon>
        <taxon>Sinocyclocheilus</taxon>
    </lineage>
</organism>
<evidence type="ECO:0000256" key="16">
    <source>
        <dbReference type="SAM" id="Phobius"/>
    </source>
</evidence>